<gene>
    <name evidence="3" type="ORF">ACFQ1U_02905</name>
</gene>
<evidence type="ECO:0000259" key="2">
    <source>
        <dbReference type="Pfam" id="PF13239"/>
    </source>
</evidence>
<feature type="domain" description="2TM" evidence="2">
    <location>
        <begin position="14"/>
        <end position="102"/>
    </location>
</feature>
<protein>
    <submittedName>
        <fullName evidence="3">2TM domain-containing protein</fullName>
    </submittedName>
</protein>
<accession>A0ABW3JNV7</accession>
<dbReference type="InterPro" id="IPR025698">
    <property type="entry name" value="2TM_dom"/>
</dbReference>
<keyword evidence="1" id="KW-0812">Transmembrane</keyword>
<dbReference type="Pfam" id="PF13239">
    <property type="entry name" value="2TM"/>
    <property type="match status" value="1"/>
</dbReference>
<evidence type="ECO:0000256" key="1">
    <source>
        <dbReference type="SAM" id="Phobius"/>
    </source>
</evidence>
<keyword evidence="1" id="KW-1133">Transmembrane helix</keyword>
<feature type="transmembrane region" description="Helical" evidence="1">
    <location>
        <begin position="24"/>
        <end position="47"/>
    </location>
</feature>
<feature type="transmembrane region" description="Helical" evidence="1">
    <location>
        <begin position="67"/>
        <end position="88"/>
    </location>
</feature>
<proteinExistence type="predicted"/>
<keyword evidence="1" id="KW-0472">Membrane</keyword>
<reference evidence="4" key="1">
    <citation type="journal article" date="2019" name="Int. J. Syst. Evol. Microbiol.">
        <title>The Global Catalogue of Microorganisms (GCM) 10K type strain sequencing project: providing services to taxonomists for standard genome sequencing and annotation.</title>
        <authorList>
            <consortium name="The Broad Institute Genomics Platform"/>
            <consortium name="The Broad Institute Genome Sequencing Center for Infectious Disease"/>
            <person name="Wu L."/>
            <person name="Ma J."/>
        </authorList>
    </citation>
    <scope>NUCLEOTIDE SEQUENCE [LARGE SCALE GENOMIC DNA]</scope>
    <source>
        <strain evidence="4">CCUG 60527</strain>
    </source>
</reference>
<dbReference type="EMBL" id="JBHTJR010000017">
    <property type="protein sequence ID" value="MFD0992142.1"/>
    <property type="molecule type" value="Genomic_DNA"/>
</dbReference>
<keyword evidence="4" id="KW-1185">Reference proteome</keyword>
<organism evidence="3 4">
    <name type="scientific">Tenacibaculum geojense</name>
    <dbReference type="NCBI Taxonomy" id="915352"/>
    <lineage>
        <taxon>Bacteria</taxon>
        <taxon>Pseudomonadati</taxon>
        <taxon>Bacteroidota</taxon>
        <taxon>Flavobacteriia</taxon>
        <taxon>Flavobacteriales</taxon>
        <taxon>Flavobacteriaceae</taxon>
        <taxon>Tenacibaculum</taxon>
    </lineage>
</organism>
<name>A0ABW3JNV7_9FLAO</name>
<evidence type="ECO:0000313" key="4">
    <source>
        <dbReference type="Proteomes" id="UP001597062"/>
    </source>
</evidence>
<dbReference type="Proteomes" id="UP001597062">
    <property type="component" value="Unassembled WGS sequence"/>
</dbReference>
<comment type="caution">
    <text evidence="3">The sequence shown here is derived from an EMBL/GenBank/DDBJ whole genome shotgun (WGS) entry which is preliminary data.</text>
</comment>
<sequence>MNTDYSKEEQYLLAKQRVKKEKGFYAHFFWYVVVNVFLSGVIIFGLMKDNNRSFIEALTNFGTYSTWLFWGIGVFFHWLGVFGFPNTMTKNWEERKIKELMEKEEQRKKDILRK</sequence>
<dbReference type="RefSeq" id="WP_386105128.1">
    <property type="nucleotide sequence ID" value="NZ_JBHTJR010000017.1"/>
</dbReference>
<evidence type="ECO:0000313" key="3">
    <source>
        <dbReference type="EMBL" id="MFD0992142.1"/>
    </source>
</evidence>